<accession>A0AAD1UJQ1</accession>
<name>A0AAD1UJQ1_EUPCR</name>
<protein>
    <submittedName>
        <fullName evidence="2">Uncharacterized protein</fullName>
    </submittedName>
</protein>
<dbReference type="EMBL" id="CAMPGE010010244">
    <property type="protein sequence ID" value="CAI2369091.1"/>
    <property type="molecule type" value="Genomic_DNA"/>
</dbReference>
<gene>
    <name evidence="2" type="ORF">ECRASSUSDP1_LOCUS10388</name>
</gene>
<organism evidence="2 3">
    <name type="scientific">Euplotes crassus</name>
    <dbReference type="NCBI Taxonomy" id="5936"/>
    <lineage>
        <taxon>Eukaryota</taxon>
        <taxon>Sar</taxon>
        <taxon>Alveolata</taxon>
        <taxon>Ciliophora</taxon>
        <taxon>Intramacronucleata</taxon>
        <taxon>Spirotrichea</taxon>
        <taxon>Hypotrichia</taxon>
        <taxon>Euplotida</taxon>
        <taxon>Euplotidae</taxon>
        <taxon>Moneuplotes</taxon>
    </lineage>
</organism>
<comment type="caution">
    <text evidence="2">The sequence shown here is derived from an EMBL/GenBank/DDBJ whole genome shotgun (WGS) entry which is preliminary data.</text>
</comment>
<keyword evidence="3" id="KW-1185">Reference proteome</keyword>
<proteinExistence type="predicted"/>
<evidence type="ECO:0000313" key="3">
    <source>
        <dbReference type="Proteomes" id="UP001295684"/>
    </source>
</evidence>
<evidence type="ECO:0000313" key="2">
    <source>
        <dbReference type="EMBL" id="CAI2369091.1"/>
    </source>
</evidence>
<dbReference type="AlphaFoldDB" id="A0AAD1UJQ1"/>
<dbReference type="Proteomes" id="UP001295684">
    <property type="component" value="Unassembled WGS sequence"/>
</dbReference>
<reference evidence="2" key="1">
    <citation type="submission" date="2023-07" db="EMBL/GenBank/DDBJ databases">
        <authorList>
            <consortium name="AG Swart"/>
            <person name="Singh M."/>
            <person name="Singh A."/>
            <person name="Seah K."/>
            <person name="Emmerich C."/>
        </authorList>
    </citation>
    <scope>NUCLEOTIDE SEQUENCE</scope>
    <source>
        <strain evidence="2">DP1</strain>
    </source>
</reference>
<feature type="region of interest" description="Disordered" evidence="1">
    <location>
        <begin position="345"/>
        <end position="365"/>
    </location>
</feature>
<evidence type="ECO:0000256" key="1">
    <source>
        <dbReference type="SAM" id="MobiDB-lite"/>
    </source>
</evidence>
<sequence length="365" mass="41931">MRHMSLDINNAAVSVQRLKREKIRQRLNGKPNALLKKTESALTFEKPFCRKESQHKLHIKSISKLSIEMEDFINQNALTGKRKSSAKAHKKKRIPSAIPKGIKTEVGTQKSDQMRAQFILSLKEHLVMKKKSEDNDKEILTQNTTKRMRTHLKRPGTAFAVPENSWMKNSNPKPVVLMSHMQIKNSKSKPCLSTLILKRNPRDLSFPRKKSSGVDIQSIYTAKRPDRSLNSNNTSINASSKNIRAPPLLCRKEFKDKRTDHKKDILQNLNFVSKAPIFSKKPPIMPKKSFKKLPLQKVGTKFKKKKTLKAGRPGKENDFMQSNLNESATAKTLHCRSRIELVKMKTDQGSDEEDNLYHKRLKSRY</sequence>